<evidence type="ECO:0000259" key="2">
    <source>
        <dbReference type="PROSITE" id="PS50110"/>
    </source>
</evidence>
<dbReference type="InterPro" id="IPR011006">
    <property type="entry name" value="CheY-like_superfamily"/>
</dbReference>
<dbReference type="InterPro" id="IPR001789">
    <property type="entry name" value="Sig_transdc_resp-reg_receiver"/>
</dbReference>
<dbReference type="InterPro" id="IPR052893">
    <property type="entry name" value="TCS_response_regulator"/>
</dbReference>
<organism evidence="3 4">
    <name type="scientific">Puniceibacterium antarcticum</name>
    <dbReference type="NCBI Taxonomy" id="1206336"/>
    <lineage>
        <taxon>Bacteria</taxon>
        <taxon>Pseudomonadati</taxon>
        <taxon>Pseudomonadota</taxon>
        <taxon>Alphaproteobacteria</taxon>
        <taxon>Rhodobacterales</taxon>
        <taxon>Paracoccaceae</taxon>
        <taxon>Puniceibacterium</taxon>
    </lineage>
</organism>
<dbReference type="SUPFAM" id="SSF52172">
    <property type="entry name" value="CheY-like"/>
    <property type="match status" value="1"/>
</dbReference>
<gene>
    <name evidence="3" type="ORF">P775_21655</name>
</gene>
<keyword evidence="4" id="KW-1185">Reference proteome</keyword>
<dbReference type="Proteomes" id="UP000231259">
    <property type="component" value="Unassembled WGS sequence"/>
</dbReference>
<feature type="domain" description="Response regulatory" evidence="2">
    <location>
        <begin position="13"/>
        <end position="137"/>
    </location>
</feature>
<dbReference type="PANTHER" id="PTHR44520:SF2">
    <property type="entry name" value="RESPONSE REGULATOR RCP1"/>
    <property type="match status" value="1"/>
</dbReference>
<dbReference type="AlphaFoldDB" id="A0A2G8R8Z4"/>
<dbReference type="SMART" id="SM00448">
    <property type="entry name" value="REC"/>
    <property type="match status" value="1"/>
</dbReference>
<reference evidence="3 4" key="1">
    <citation type="submission" date="2013-09" db="EMBL/GenBank/DDBJ databases">
        <title>Genome sequencing of Phaeobacter antarcticus sp. nov. SM1211.</title>
        <authorList>
            <person name="Zhang X.-Y."/>
            <person name="Liu C."/>
            <person name="Chen X.-L."/>
            <person name="Xie B.-B."/>
            <person name="Qin Q.-L."/>
            <person name="Rong J.-C."/>
            <person name="Zhang Y.-Z."/>
        </authorList>
    </citation>
    <scope>NUCLEOTIDE SEQUENCE [LARGE SCALE GENOMIC DNA]</scope>
    <source>
        <strain evidence="3 4">SM1211</strain>
    </source>
</reference>
<evidence type="ECO:0000313" key="3">
    <source>
        <dbReference type="EMBL" id="PIL18030.1"/>
    </source>
</evidence>
<dbReference type="GO" id="GO:0000160">
    <property type="term" value="P:phosphorelay signal transduction system"/>
    <property type="evidence" value="ECO:0007669"/>
    <property type="project" value="InterPro"/>
</dbReference>
<dbReference type="PROSITE" id="PS50110">
    <property type="entry name" value="RESPONSE_REGULATORY"/>
    <property type="match status" value="1"/>
</dbReference>
<comment type="caution">
    <text evidence="3">The sequence shown here is derived from an EMBL/GenBank/DDBJ whole genome shotgun (WGS) entry which is preliminary data.</text>
</comment>
<dbReference type="PANTHER" id="PTHR44520">
    <property type="entry name" value="RESPONSE REGULATOR RCP1-RELATED"/>
    <property type="match status" value="1"/>
</dbReference>
<dbReference type="OrthoDB" id="9793549at2"/>
<dbReference type="CDD" id="cd17557">
    <property type="entry name" value="REC_Rcp-like"/>
    <property type="match status" value="1"/>
</dbReference>
<dbReference type="RefSeq" id="WP_099912780.1">
    <property type="nucleotide sequence ID" value="NZ_AWWI01000141.1"/>
</dbReference>
<protein>
    <recommendedName>
        <fullName evidence="2">Response regulatory domain-containing protein</fullName>
    </recommendedName>
</protein>
<evidence type="ECO:0000256" key="1">
    <source>
        <dbReference type="PROSITE-ProRule" id="PRU00169"/>
    </source>
</evidence>
<feature type="modified residue" description="4-aspartylphosphate" evidence="1">
    <location>
        <position position="70"/>
    </location>
</feature>
<dbReference type="Pfam" id="PF00072">
    <property type="entry name" value="Response_reg"/>
    <property type="match status" value="1"/>
</dbReference>
<dbReference type="EMBL" id="AWWI01000141">
    <property type="protein sequence ID" value="PIL18030.1"/>
    <property type="molecule type" value="Genomic_DNA"/>
</dbReference>
<proteinExistence type="predicted"/>
<dbReference type="Gene3D" id="3.40.50.2300">
    <property type="match status" value="1"/>
</dbReference>
<sequence length="155" mass="17608">MNMHTHRKNKPVSILLVEDDDGDAKAVQRAFSAARINNPMIRLTNGARALEYLRQETEAVPPRRYILLVDVNMPLMDGHELVAKLRETPELKRSIVFMLTTSSDRCDIDTAYDNQVAGYILKQTAGRDFLKLMEMLGGFWRLVEVPEIIAKSGHI</sequence>
<name>A0A2G8R8Z4_9RHOB</name>
<accession>A0A2G8R8Z4</accession>
<evidence type="ECO:0000313" key="4">
    <source>
        <dbReference type="Proteomes" id="UP000231259"/>
    </source>
</evidence>
<keyword evidence="1" id="KW-0597">Phosphoprotein</keyword>